<evidence type="ECO:0000256" key="6">
    <source>
        <dbReference type="ARBA" id="ARBA00023065"/>
    </source>
</evidence>
<dbReference type="FunFam" id="1.20.1420.30:FF:000027">
    <property type="entry name" value="Vacuolar calcium ion transporter"/>
    <property type="match status" value="1"/>
</dbReference>
<feature type="compositionally biased region" description="Polar residues" evidence="8">
    <location>
        <begin position="1"/>
        <end position="13"/>
    </location>
</feature>
<dbReference type="GO" id="GO:0012505">
    <property type="term" value="C:endomembrane system"/>
    <property type="evidence" value="ECO:0007669"/>
    <property type="project" value="UniProtKB-SubCell"/>
</dbReference>
<dbReference type="FunFam" id="1.20.1420.30:FF:000026">
    <property type="entry name" value="Vacuolar calcium ion transporter"/>
    <property type="match status" value="1"/>
</dbReference>
<dbReference type="InterPro" id="IPR004837">
    <property type="entry name" value="NaCa_Exmemb"/>
</dbReference>
<dbReference type="EMBL" id="LVCJ01000018">
    <property type="protein sequence ID" value="OAL36906.1"/>
    <property type="molecule type" value="Genomic_DNA"/>
</dbReference>
<evidence type="ECO:0000256" key="5">
    <source>
        <dbReference type="ARBA" id="ARBA00022989"/>
    </source>
</evidence>
<feature type="transmembrane region" description="Helical" evidence="9">
    <location>
        <begin position="220"/>
        <end position="238"/>
    </location>
</feature>
<dbReference type="Gene3D" id="1.20.1420.30">
    <property type="entry name" value="NCX, central ion-binding region"/>
    <property type="match status" value="2"/>
</dbReference>
<keyword evidence="12" id="KW-1185">Reference proteome</keyword>
<keyword evidence="5 9" id="KW-1133">Transmembrane helix</keyword>
<feature type="domain" description="Sodium/calcium exchanger membrane region" evidence="10">
    <location>
        <begin position="101"/>
        <end position="279"/>
    </location>
</feature>
<feature type="transmembrane region" description="Helical" evidence="9">
    <location>
        <begin position="131"/>
        <end position="153"/>
    </location>
</feature>
<accession>A0A178D574</accession>
<dbReference type="InterPro" id="IPR044880">
    <property type="entry name" value="NCX_ion-bd_dom_sf"/>
</dbReference>
<protein>
    <submittedName>
        <fullName evidence="11">Calcium/proton exchanger</fullName>
    </submittedName>
</protein>
<feature type="domain" description="Sodium/calcium exchanger membrane region" evidence="10">
    <location>
        <begin position="316"/>
        <end position="457"/>
    </location>
</feature>
<feature type="region of interest" description="Disordered" evidence="8">
    <location>
        <begin position="1"/>
        <end position="44"/>
    </location>
</feature>
<evidence type="ECO:0000256" key="1">
    <source>
        <dbReference type="ARBA" id="ARBA00004127"/>
    </source>
</evidence>
<dbReference type="AlphaFoldDB" id="A0A178D574"/>
<evidence type="ECO:0000259" key="10">
    <source>
        <dbReference type="Pfam" id="PF01699"/>
    </source>
</evidence>
<keyword evidence="7 9" id="KW-0472">Membrane</keyword>
<keyword evidence="4 9" id="KW-0812">Transmembrane</keyword>
<dbReference type="OrthoDB" id="1699231at2759"/>
<evidence type="ECO:0000313" key="12">
    <source>
        <dbReference type="Proteomes" id="UP000185904"/>
    </source>
</evidence>
<feature type="transmembrane region" description="Helical" evidence="9">
    <location>
        <begin position="101"/>
        <end position="119"/>
    </location>
</feature>
<evidence type="ECO:0000256" key="9">
    <source>
        <dbReference type="SAM" id="Phobius"/>
    </source>
</evidence>
<dbReference type="PANTHER" id="PTHR31503">
    <property type="entry name" value="VACUOLAR CALCIUM ION TRANSPORTER"/>
    <property type="match status" value="1"/>
</dbReference>
<dbReference type="InterPro" id="IPR004713">
    <property type="entry name" value="CaH_exchang"/>
</dbReference>
<dbReference type="GO" id="GO:0006874">
    <property type="term" value="P:intracellular calcium ion homeostasis"/>
    <property type="evidence" value="ECO:0007669"/>
    <property type="project" value="TreeGrafter"/>
</dbReference>
<keyword evidence="6" id="KW-0406">Ion transport</keyword>
<evidence type="ECO:0000313" key="11">
    <source>
        <dbReference type="EMBL" id="OAL36906.1"/>
    </source>
</evidence>
<evidence type="ECO:0000256" key="8">
    <source>
        <dbReference type="SAM" id="MobiDB-lite"/>
    </source>
</evidence>
<dbReference type="Proteomes" id="UP000185904">
    <property type="component" value="Unassembled WGS sequence"/>
</dbReference>
<proteinExistence type="inferred from homology"/>
<dbReference type="GO" id="GO:0000329">
    <property type="term" value="C:fungal-type vacuole membrane"/>
    <property type="evidence" value="ECO:0007669"/>
    <property type="project" value="TreeGrafter"/>
</dbReference>
<feature type="transmembrane region" description="Helical" evidence="9">
    <location>
        <begin position="70"/>
        <end position="89"/>
    </location>
</feature>
<evidence type="ECO:0000256" key="4">
    <source>
        <dbReference type="ARBA" id="ARBA00022692"/>
    </source>
</evidence>
<comment type="similarity">
    <text evidence="2">Belongs to the Ca(2+):cation antiporter (CaCA) (TC 2.A.19) family.</text>
</comment>
<gene>
    <name evidence="11" type="ORF">AYO20_03675</name>
</gene>
<feature type="transmembrane region" description="Helical" evidence="9">
    <location>
        <begin position="411"/>
        <end position="432"/>
    </location>
</feature>
<comment type="subcellular location">
    <subcellularLocation>
        <location evidence="1">Endomembrane system</location>
        <topology evidence="1">Multi-pass membrane protein</topology>
    </subcellularLocation>
</comment>
<comment type="caution">
    <text evidence="11">The sequence shown here is derived from an EMBL/GenBank/DDBJ whole genome shotgun (WGS) entry which is preliminary data.</text>
</comment>
<keyword evidence="3" id="KW-0813">Transport</keyword>
<organism evidence="11 12">
    <name type="scientific">Fonsecaea nubica</name>
    <dbReference type="NCBI Taxonomy" id="856822"/>
    <lineage>
        <taxon>Eukaryota</taxon>
        <taxon>Fungi</taxon>
        <taxon>Dikarya</taxon>
        <taxon>Ascomycota</taxon>
        <taxon>Pezizomycotina</taxon>
        <taxon>Eurotiomycetes</taxon>
        <taxon>Chaetothyriomycetidae</taxon>
        <taxon>Chaetothyriales</taxon>
        <taxon>Herpotrichiellaceae</taxon>
        <taxon>Fonsecaea</taxon>
    </lineage>
</organism>
<evidence type="ECO:0000256" key="2">
    <source>
        <dbReference type="ARBA" id="ARBA00008170"/>
    </source>
</evidence>
<evidence type="ECO:0000256" key="3">
    <source>
        <dbReference type="ARBA" id="ARBA00022448"/>
    </source>
</evidence>
<feature type="transmembrane region" description="Helical" evidence="9">
    <location>
        <begin position="173"/>
        <end position="199"/>
    </location>
</feature>
<sequence>MSAEASSTSNTAHQAIDSADSPSKPHSNNHDSPHSGPGGLLTIHHEGESGRSGIHFWSFLRILWRSSSQVSMAVNILWPFVPFAIILHYLPGHHSTTLEKWIFAASYIGMVPAANLLGFAGQELARKMPKVAGILIETALGSIVEIVLFIILIAKHKNPEGSGDDSSAEEGNLIPVIQAAILGSILTNLLLCLGLCFFFGGIRRQTQTFHAVVSEVGSGLLLVAGFGLLIPSAFYSALKGETRPHSGFTEHKLQYDVLKMSQATSIILMIAFAVYIVFNARSQHSIFDEILEADEINDEDRTHDLAKEKLTFTECVVAIIVSLTLITLLAVFLVEQIETVVHSGVPDQFLGLILLPLVEKAAEHLTAVDEAWDGQMNFALYHCLGPSIQTALFNGPLVVIVGWALGKPMDLNFEIFMIVLLVLSILVVGNFLRDKESNYLEGTLLVIVYIIIAIAAWYYPDPNVATSNEFDGAWSASAFPPTATSMVPLQFKTQGTVFDGVLSH</sequence>
<feature type="transmembrane region" description="Helical" evidence="9">
    <location>
        <begin position="439"/>
        <end position="459"/>
    </location>
</feature>
<reference evidence="11 12" key="1">
    <citation type="submission" date="2016-03" db="EMBL/GenBank/DDBJ databases">
        <title>The draft genome sequence of Fonsecaea nubica causative agent of cutaneous subcutaneous infection in human host.</title>
        <authorList>
            <person name="Costa F."/>
            <person name="Sybren D.H."/>
            <person name="Raittz R.T."/>
            <person name="Weiss V.A."/>
            <person name="Leao A.C."/>
            <person name="Gomes R."/>
            <person name="De Souza E.M."/>
            <person name="Pedrosa F.O."/>
            <person name="Steffens M.B."/>
            <person name="Bombassaro A."/>
            <person name="Tadra-Sfeir M.Z."/>
            <person name="Moreno L.F."/>
            <person name="Najafzadeh M.J."/>
            <person name="Felipe M.S."/>
            <person name="Teixeira M."/>
            <person name="Sun J."/>
            <person name="Xi L."/>
            <person name="Castro M.A."/>
            <person name="Vicente V.A."/>
        </authorList>
    </citation>
    <scope>NUCLEOTIDE SEQUENCE [LARGE SCALE GENOMIC DNA]</scope>
    <source>
        <strain evidence="11 12">CBS 269.64</strain>
    </source>
</reference>
<dbReference type="PANTHER" id="PTHR31503:SF14">
    <property type="entry name" value="VACUOLAR CALCIUM ION TRANSPORTER"/>
    <property type="match status" value="1"/>
</dbReference>
<dbReference type="GO" id="GO:0015369">
    <property type="term" value="F:calcium:proton antiporter activity"/>
    <property type="evidence" value="ECO:0007669"/>
    <property type="project" value="TreeGrafter"/>
</dbReference>
<feature type="transmembrane region" description="Helical" evidence="9">
    <location>
        <begin position="258"/>
        <end position="278"/>
    </location>
</feature>
<dbReference type="GeneID" id="34587096"/>
<feature type="transmembrane region" description="Helical" evidence="9">
    <location>
        <begin position="315"/>
        <end position="334"/>
    </location>
</feature>
<dbReference type="Pfam" id="PF01699">
    <property type="entry name" value="Na_Ca_ex"/>
    <property type="match status" value="2"/>
</dbReference>
<dbReference type="RefSeq" id="XP_022501918.1">
    <property type="nucleotide sequence ID" value="XM_022641975.1"/>
</dbReference>
<evidence type="ECO:0000256" key="7">
    <source>
        <dbReference type="ARBA" id="ARBA00023136"/>
    </source>
</evidence>
<name>A0A178D574_9EURO</name>